<dbReference type="Proteomes" id="UP001652621">
    <property type="component" value="Unplaced"/>
</dbReference>
<feature type="transmembrane region" description="Helical" evidence="8">
    <location>
        <begin position="171"/>
        <end position="191"/>
    </location>
</feature>
<dbReference type="RefSeq" id="XP_058982030.1">
    <property type="nucleotide sequence ID" value="XM_059126047.1"/>
</dbReference>
<evidence type="ECO:0000313" key="10">
    <source>
        <dbReference type="RefSeq" id="XP_058982030.1"/>
    </source>
</evidence>
<evidence type="ECO:0000256" key="4">
    <source>
        <dbReference type="ARBA" id="ARBA00022889"/>
    </source>
</evidence>
<organism evidence="9 10">
    <name type="scientific">Musca domestica</name>
    <name type="common">House fly</name>
    <dbReference type="NCBI Taxonomy" id="7370"/>
    <lineage>
        <taxon>Eukaryota</taxon>
        <taxon>Metazoa</taxon>
        <taxon>Ecdysozoa</taxon>
        <taxon>Arthropoda</taxon>
        <taxon>Hexapoda</taxon>
        <taxon>Insecta</taxon>
        <taxon>Pterygota</taxon>
        <taxon>Neoptera</taxon>
        <taxon>Endopterygota</taxon>
        <taxon>Diptera</taxon>
        <taxon>Brachycera</taxon>
        <taxon>Muscomorpha</taxon>
        <taxon>Muscoidea</taxon>
        <taxon>Muscidae</taxon>
        <taxon>Musca</taxon>
    </lineage>
</organism>
<dbReference type="GeneID" id="101888301"/>
<name>A0ABM3V8C4_MUSDO</name>
<feature type="transmembrane region" description="Helical" evidence="8">
    <location>
        <begin position="128"/>
        <end position="151"/>
    </location>
</feature>
<feature type="compositionally biased region" description="Polar residues" evidence="7">
    <location>
        <begin position="1"/>
        <end position="18"/>
    </location>
</feature>
<keyword evidence="9" id="KW-1185">Reference proteome</keyword>
<accession>A0ABM3V8C4</accession>
<comment type="subcellular location">
    <subcellularLocation>
        <location evidence="1">Membrane</location>
        <topology evidence="1">Multi-pass membrane protein</topology>
    </subcellularLocation>
</comment>
<gene>
    <name evidence="10" type="primary">LOC101888301</name>
</gene>
<dbReference type="InterPro" id="IPR007007">
    <property type="entry name" value="Ninjurin"/>
</dbReference>
<protein>
    <submittedName>
        <fullName evidence="10">Ninjurin-A</fullName>
    </submittedName>
</protein>
<keyword evidence="6 8" id="KW-0472">Membrane</keyword>
<sequence length="194" mass="22089">MELSFSTGLGQKRCSTSEEVIEQIPEPEAQETLISANPQPQYQHQHSKKRPPWSCFYCSADVKVSEDALKAIKSKKDKRENENISKTEFHNYQQRKTLGQGMMDLALLTANVNQLRTLLDMEIKHPYYVANVVFISISIFFQVLVGISLILNSRVNVNEETDVAGASRVNNFTFACIFIITIVNVFLSVFYDMK</sequence>
<keyword evidence="5 8" id="KW-1133">Transmembrane helix</keyword>
<comment type="similarity">
    <text evidence="2">Belongs to the ninjurin family.</text>
</comment>
<evidence type="ECO:0000256" key="1">
    <source>
        <dbReference type="ARBA" id="ARBA00004141"/>
    </source>
</evidence>
<evidence type="ECO:0000313" key="9">
    <source>
        <dbReference type="Proteomes" id="UP001652621"/>
    </source>
</evidence>
<evidence type="ECO:0000256" key="7">
    <source>
        <dbReference type="SAM" id="MobiDB-lite"/>
    </source>
</evidence>
<evidence type="ECO:0000256" key="3">
    <source>
        <dbReference type="ARBA" id="ARBA00022692"/>
    </source>
</evidence>
<reference evidence="10" key="1">
    <citation type="submission" date="2025-08" db="UniProtKB">
        <authorList>
            <consortium name="RefSeq"/>
        </authorList>
    </citation>
    <scope>IDENTIFICATION</scope>
    <source>
        <strain evidence="10">Aabys</strain>
        <tissue evidence="10">Whole body</tissue>
    </source>
</reference>
<dbReference type="PANTHER" id="PTHR12316">
    <property type="entry name" value="NINJURIN-RELATED"/>
    <property type="match status" value="1"/>
</dbReference>
<evidence type="ECO:0000256" key="5">
    <source>
        <dbReference type="ARBA" id="ARBA00022989"/>
    </source>
</evidence>
<feature type="region of interest" description="Disordered" evidence="7">
    <location>
        <begin position="1"/>
        <end position="51"/>
    </location>
</feature>
<evidence type="ECO:0000256" key="8">
    <source>
        <dbReference type="SAM" id="Phobius"/>
    </source>
</evidence>
<evidence type="ECO:0000256" key="6">
    <source>
        <dbReference type="ARBA" id="ARBA00023136"/>
    </source>
</evidence>
<keyword evidence="4" id="KW-0130">Cell adhesion</keyword>
<dbReference type="PANTHER" id="PTHR12316:SF20">
    <property type="entry name" value="NINJURIN-A"/>
    <property type="match status" value="1"/>
</dbReference>
<keyword evidence="3 8" id="KW-0812">Transmembrane</keyword>
<proteinExistence type="inferred from homology"/>
<dbReference type="Pfam" id="PF04923">
    <property type="entry name" value="Ninjurin"/>
    <property type="match status" value="1"/>
</dbReference>
<feature type="compositionally biased region" description="Polar residues" evidence="7">
    <location>
        <begin position="32"/>
        <end position="44"/>
    </location>
</feature>
<evidence type="ECO:0000256" key="2">
    <source>
        <dbReference type="ARBA" id="ARBA00008141"/>
    </source>
</evidence>